<accession>A0AAV4UUF2</accession>
<dbReference type="EMBL" id="BPLR01013457">
    <property type="protein sequence ID" value="GIY61358.1"/>
    <property type="molecule type" value="Genomic_DNA"/>
</dbReference>
<protein>
    <submittedName>
        <fullName evidence="1">Uncharacterized protein</fullName>
    </submittedName>
</protein>
<reference evidence="1 2" key="1">
    <citation type="submission" date="2021-06" db="EMBL/GenBank/DDBJ databases">
        <title>Caerostris extrusa draft genome.</title>
        <authorList>
            <person name="Kono N."/>
            <person name="Arakawa K."/>
        </authorList>
    </citation>
    <scope>NUCLEOTIDE SEQUENCE [LARGE SCALE GENOMIC DNA]</scope>
</reference>
<sequence>MGGFAQVPLSFDDWILKRPVWNCGTGGWRGGAEEKPIVLSKVRRGGRWGWYIEVVGDGTEENPILFESSGIRLLIRPGV</sequence>
<evidence type="ECO:0000313" key="2">
    <source>
        <dbReference type="Proteomes" id="UP001054945"/>
    </source>
</evidence>
<comment type="caution">
    <text evidence="1">The sequence shown here is derived from an EMBL/GenBank/DDBJ whole genome shotgun (WGS) entry which is preliminary data.</text>
</comment>
<proteinExistence type="predicted"/>
<dbReference type="AlphaFoldDB" id="A0AAV4UUF2"/>
<keyword evidence="2" id="KW-1185">Reference proteome</keyword>
<dbReference type="Proteomes" id="UP001054945">
    <property type="component" value="Unassembled WGS sequence"/>
</dbReference>
<organism evidence="1 2">
    <name type="scientific">Caerostris extrusa</name>
    <name type="common">Bark spider</name>
    <name type="synonym">Caerostris bankana</name>
    <dbReference type="NCBI Taxonomy" id="172846"/>
    <lineage>
        <taxon>Eukaryota</taxon>
        <taxon>Metazoa</taxon>
        <taxon>Ecdysozoa</taxon>
        <taxon>Arthropoda</taxon>
        <taxon>Chelicerata</taxon>
        <taxon>Arachnida</taxon>
        <taxon>Araneae</taxon>
        <taxon>Araneomorphae</taxon>
        <taxon>Entelegynae</taxon>
        <taxon>Araneoidea</taxon>
        <taxon>Araneidae</taxon>
        <taxon>Caerostris</taxon>
    </lineage>
</organism>
<evidence type="ECO:0000313" key="1">
    <source>
        <dbReference type="EMBL" id="GIY61358.1"/>
    </source>
</evidence>
<gene>
    <name evidence="1" type="ORF">CEXT_590391</name>
</gene>
<name>A0AAV4UUF2_CAEEX</name>